<sequence>MLYVAVTAGHVDARFQGLKPQAKSRIKWHENDGRAPDTRERLAAVQKLEAEFAAQNASLTDEERWLACNSAPAVPNGPPPPPNSTPPTDLMHVTQHRGQLRINLCILELQFLVATSRATVQMHQLPLFQPNGPSSFVSTLSATVTTRTLKDPSPKSSAPLTLSLGAVQYELIARVIYISGNPVGHDLTKTRLEGRTYLYNDLQRGRALNELGPLYLLEDFDAKTSYVLYLRTSKASSTSRTVEEIVADFAKIPPPSKIPIVVDDESTDKRDDEVSQMLIDSITSPTKSPVPIPQLSRLPRMPRKIGSGPRKKPRRLFPKSTNHKMIPEYSFVETYSQTACPVRCHVCGTENPDGDGIFEEIPSGECKIVLVLDPNPKAPGVLWYLAKSIKRHKHAVPDSEYEFQWLSAMMGRVRIPLTALLGYKGLAHLLEPERQERVMGVSSVLMQILAVQKELGEEFHLNGDILDDLINSCVVQCTSDGPAALA</sequence>
<evidence type="ECO:0000313" key="2">
    <source>
        <dbReference type="EMBL" id="KAF7334031.1"/>
    </source>
</evidence>
<evidence type="ECO:0000256" key="1">
    <source>
        <dbReference type="SAM" id="MobiDB-lite"/>
    </source>
</evidence>
<dbReference type="Proteomes" id="UP000620124">
    <property type="component" value="Unassembled WGS sequence"/>
</dbReference>
<protein>
    <submittedName>
        <fullName evidence="2">Uncharacterized protein</fullName>
    </submittedName>
</protein>
<dbReference type="AlphaFoldDB" id="A0A8H7CF10"/>
<proteinExistence type="predicted"/>
<keyword evidence="3" id="KW-1185">Reference proteome</keyword>
<evidence type="ECO:0000313" key="3">
    <source>
        <dbReference type="Proteomes" id="UP000620124"/>
    </source>
</evidence>
<organism evidence="2 3">
    <name type="scientific">Mycena venus</name>
    <dbReference type="NCBI Taxonomy" id="2733690"/>
    <lineage>
        <taxon>Eukaryota</taxon>
        <taxon>Fungi</taxon>
        <taxon>Dikarya</taxon>
        <taxon>Basidiomycota</taxon>
        <taxon>Agaricomycotina</taxon>
        <taxon>Agaricomycetes</taxon>
        <taxon>Agaricomycetidae</taxon>
        <taxon>Agaricales</taxon>
        <taxon>Marasmiineae</taxon>
        <taxon>Mycenaceae</taxon>
        <taxon>Mycena</taxon>
    </lineage>
</organism>
<feature type="region of interest" description="Disordered" evidence="1">
    <location>
        <begin position="283"/>
        <end position="318"/>
    </location>
</feature>
<dbReference type="OrthoDB" id="3033197at2759"/>
<gene>
    <name evidence="2" type="ORF">MVEN_02308500</name>
</gene>
<name>A0A8H7CF10_9AGAR</name>
<accession>A0A8H7CF10</accession>
<reference evidence="2" key="1">
    <citation type="submission" date="2020-05" db="EMBL/GenBank/DDBJ databases">
        <title>Mycena genomes resolve the evolution of fungal bioluminescence.</title>
        <authorList>
            <person name="Tsai I.J."/>
        </authorList>
    </citation>
    <scope>NUCLEOTIDE SEQUENCE</scope>
    <source>
        <strain evidence="2">CCC161011</strain>
    </source>
</reference>
<comment type="caution">
    <text evidence="2">The sequence shown here is derived from an EMBL/GenBank/DDBJ whole genome shotgun (WGS) entry which is preliminary data.</text>
</comment>
<dbReference type="EMBL" id="JACAZI010000027">
    <property type="protein sequence ID" value="KAF7334031.1"/>
    <property type="molecule type" value="Genomic_DNA"/>
</dbReference>